<dbReference type="InterPro" id="IPR038377">
    <property type="entry name" value="Na/Glc_symporter_sf"/>
</dbReference>
<feature type="transmembrane region" description="Helical" evidence="11">
    <location>
        <begin position="424"/>
        <end position="445"/>
    </location>
</feature>
<evidence type="ECO:0000256" key="11">
    <source>
        <dbReference type="SAM" id="Phobius"/>
    </source>
</evidence>
<feature type="transmembrane region" description="Helical" evidence="11">
    <location>
        <begin position="109"/>
        <end position="126"/>
    </location>
</feature>
<feature type="transmembrane region" description="Helical" evidence="11">
    <location>
        <begin position="387"/>
        <end position="412"/>
    </location>
</feature>
<dbReference type="InterPro" id="IPR001734">
    <property type="entry name" value="Na/solute_symporter"/>
</dbReference>
<dbReference type="GO" id="GO:0005886">
    <property type="term" value="C:plasma membrane"/>
    <property type="evidence" value="ECO:0007669"/>
    <property type="project" value="TreeGrafter"/>
</dbReference>
<keyword evidence="6" id="KW-0406">Ion transport</keyword>
<feature type="transmembrane region" description="Helical" evidence="11">
    <location>
        <begin position="276"/>
        <end position="294"/>
    </location>
</feature>
<organism evidence="12 13">
    <name type="scientific">Myotis brandtii</name>
    <name type="common">Brandt's bat</name>
    <dbReference type="NCBI Taxonomy" id="109478"/>
    <lineage>
        <taxon>Eukaryota</taxon>
        <taxon>Metazoa</taxon>
        <taxon>Chordata</taxon>
        <taxon>Craniata</taxon>
        <taxon>Vertebrata</taxon>
        <taxon>Euteleostomi</taxon>
        <taxon>Mammalia</taxon>
        <taxon>Eutheria</taxon>
        <taxon>Laurasiatheria</taxon>
        <taxon>Chiroptera</taxon>
        <taxon>Yangochiroptera</taxon>
        <taxon>Vespertilionidae</taxon>
        <taxon>Myotis</taxon>
    </lineage>
</organism>
<feature type="transmembrane region" description="Helical" evidence="11">
    <location>
        <begin position="486"/>
        <end position="508"/>
    </location>
</feature>
<feature type="transmembrane region" description="Helical" evidence="11">
    <location>
        <begin position="528"/>
        <end position="550"/>
    </location>
</feature>
<evidence type="ECO:0000256" key="4">
    <source>
        <dbReference type="ARBA" id="ARBA00022989"/>
    </source>
</evidence>
<evidence type="ECO:0000256" key="6">
    <source>
        <dbReference type="ARBA" id="ARBA00023065"/>
    </source>
</evidence>
<evidence type="ECO:0000256" key="8">
    <source>
        <dbReference type="ARBA" id="ARBA00023201"/>
    </source>
</evidence>
<dbReference type="PANTHER" id="PTHR11819:SF110">
    <property type="entry name" value="GENE 5134-RELATED"/>
    <property type="match status" value="1"/>
</dbReference>
<evidence type="ECO:0000313" key="13">
    <source>
        <dbReference type="Proteomes" id="UP000052978"/>
    </source>
</evidence>
<keyword evidence="8" id="KW-0739">Sodium transport</keyword>
<feature type="transmembrane region" description="Helical" evidence="11">
    <location>
        <begin position="196"/>
        <end position="222"/>
    </location>
</feature>
<dbReference type="PANTHER" id="PTHR11819">
    <property type="entry name" value="SOLUTE CARRIER FAMILY 5"/>
    <property type="match status" value="1"/>
</dbReference>
<protein>
    <submittedName>
        <fullName evidence="12">Sodium/glucose cotransporter 1</fullName>
    </submittedName>
</protein>
<evidence type="ECO:0000256" key="9">
    <source>
        <dbReference type="RuleBase" id="RU362091"/>
    </source>
</evidence>
<accession>S7QG29</accession>
<feature type="transmembrane region" description="Helical" evidence="11">
    <location>
        <begin position="657"/>
        <end position="680"/>
    </location>
</feature>
<dbReference type="Proteomes" id="UP000052978">
    <property type="component" value="Unassembled WGS sequence"/>
</dbReference>
<dbReference type="EMBL" id="KE164810">
    <property type="protein sequence ID" value="EPQ20322.1"/>
    <property type="molecule type" value="Genomic_DNA"/>
</dbReference>
<dbReference type="InterPro" id="IPR018212">
    <property type="entry name" value="Na/solute_symporter_CS"/>
</dbReference>
<reference evidence="12 13" key="1">
    <citation type="journal article" date="2013" name="Nat. Commun.">
        <title>Genome analysis reveals insights into physiology and longevity of the Brandt's bat Myotis brandtii.</title>
        <authorList>
            <person name="Seim I."/>
            <person name="Fang X."/>
            <person name="Xiong Z."/>
            <person name="Lobanov A.V."/>
            <person name="Huang Z."/>
            <person name="Ma S."/>
            <person name="Feng Y."/>
            <person name="Turanov A.A."/>
            <person name="Zhu Y."/>
            <person name="Lenz T.L."/>
            <person name="Gerashchenko M.V."/>
            <person name="Fan D."/>
            <person name="Hee Yim S."/>
            <person name="Yao X."/>
            <person name="Jordan D."/>
            <person name="Xiong Y."/>
            <person name="Ma Y."/>
            <person name="Lyapunov A.N."/>
            <person name="Chen G."/>
            <person name="Kulakova O.I."/>
            <person name="Sun Y."/>
            <person name="Lee S.G."/>
            <person name="Bronson R.T."/>
            <person name="Moskalev A.A."/>
            <person name="Sunyaev S.R."/>
            <person name="Zhang G."/>
            <person name="Krogh A."/>
            <person name="Wang J."/>
            <person name="Gladyshev V.N."/>
        </authorList>
    </citation>
    <scope>NUCLEOTIDE SEQUENCE [LARGE SCALE GENOMIC DNA]</scope>
</reference>
<feature type="transmembrane region" description="Helical" evidence="11">
    <location>
        <begin position="78"/>
        <end position="97"/>
    </location>
</feature>
<dbReference type="GO" id="GO:0005412">
    <property type="term" value="F:D-glucose:sodium symporter activity"/>
    <property type="evidence" value="ECO:0007669"/>
    <property type="project" value="TreeGrafter"/>
</dbReference>
<dbReference type="PROSITE" id="PS50283">
    <property type="entry name" value="NA_SOLUT_SYMP_3"/>
    <property type="match status" value="1"/>
</dbReference>
<feature type="transmembrane region" description="Helical" evidence="11">
    <location>
        <begin position="133"/>
        <end position="154"/>
    </location>
</feature>
<keyword evidence="5" id="KW-0915">Sodium</keyword>
<keyword evidence="7 11" id="KW-0472">Membrane</keyword>
<name>S7QG29_MYOBR</name>
<feature type="transmembrane region" description="Helical" evidence="11">
    <location>
        <begin position="457"/>
        <end position="479"/>
    </location>
</feature>
<comment type="similarity">
    <text evidence="2 9">Belongs to the sodium:solute symporter (SSF) (TC 2.A.21) family.</text>
</comment>
<keyword evidence="8" id="KW-0813">Transport</keyword>
<evidence type="ECO:0000256" key="3">
    <source>
        <dbReference type="ARBA" id="ARBA00022692"/>
    </source>
</evidence>
<gene>
    <name evidence="12" type="ORF">D623_10013099</name>
</gene>
<dbReference type="NCBIfam" id="TIGR00813">
    <property type="entry name" value="sss"/>
    <property type="match status" value="1"/>
</dbReference>
<keyword evidence="3 11" id="KW-0812">Transmembrane</keyword>
<feature type="transmembrane region" description="Helical" evidence="11">
    <location>
        <begin position="315"/>
        <end position="336"/>
    </location>
</feature>
<feature type="region of interest" description="Disordered" evidence="10">
    <location>
        <begin position="617"/>
        <end position="654"/>
    </location>
</feature>
<evidence type="ECO:0000256" key="7">
    <source>
        <dbReference type="ARBA" id="ARBA00023136"/>
    </source>
</evidence>
<evidence type="ECO:0000256" key="1">
    <source>
        <dbReference type="ARBA" id="ARBA00004141"/>
    </source>
</evidence>
<sequence length="681" mass="75508">MPHGRTPSMPRGWNSQDAPRLELPECPAATEPQRSLSQSRCRLQNSRPAARAAMTFPWYGISANWSSVDGGVNNKIDLLVMLTYLLLVLAVAMWAILTSSRGNIEDFFLAGRSLAWWLIGASLFASNIGPAHFMGLAGTGAASGIAVGAFEWNVVTMPEYLRKRFGGSRIQFLLAILYLFLYLFQKISVEICTGAMFMGLVLGLDVYQATMVLMTITGVYMITAFKEVGGYQELLHKYPNAKPSIIQEGNWTAPPECYLPREDSFHIFRNAITGDLPWPGVVFGIPILSIYYWCSDQIFVQRCLAGKSMYHVKGGCVLCGYLKLLPMFTLVMPGMISRILYTDKVACVTPSECEKHCGTKSSCSPIAYALLIIGLLPKGARGLMLSALWASLMSTLTSIFNSASTLFTVDIYTQIRPTATERELMVTARFFVIILLVVTIIWVPVIQATNSEKLIDYMHAVKSYLVPPIAAIFLLAIFCKRVTEQGAFWGLIGGLLIGFIRMVSEFAYGRQTCSADNKCPPIICGVHYLYFAIILFVISLLTILGISLLTDPIPDKHLHRLCWSLRNSQEERVDLDAEMQVKRTALRVQPGERTGTKNCFWKALDIYCGLEAKPSAKVAPEEETEEKKEESSAPSEETVQSDSPEGTKPREALESPFWSKVANVSGLLLLLITALCHVLYH</sequence>
<comment type="subcellular location">
    <subcellularLocation>
        <location evidence="1">Membrane</location>
        <topology evidence="1">Multi-pass membrane protein</topology>
    </subcellularLocation>
</comment>
<keyword evidence="4 11" id="KW-1133">Transmembrane helix</keyword>
<proteinExistence type="inferred from homology"/>
<evidence type="ECO:0000256" key="5">
    <source>
        <dbReference type="ARBA" id="ARBA00023053"/>
    </source>
</evidence>
<feature type="transmembrane region" description="Helical" evidence="11">
    <location>
        <begin position="166"/>
        <end position="184"/>
    </location>
</feature>
<dbReference type="Pfam" id="PF00474">
    <property type="entry name" value="SSF"/>
    <property type="match status" value="1"/>
</dbReference>
<evidence type="ECO:0000313" key="12">
    <source>
        <dbReference type="EMBL" id="EPQ20322.1"/>
    </source>
</evidence>
<evidence type="ECO:0000256" key="2">
    <source>
        <dbReference type="ARBA" id="ARBA00006434"/>
    </source>
</evidence>
<dbReference type="Gene3D" id="1.20.1730.10">
    <property type="entry name" value="Sodium/glucose cotransporter"/>
    <property type="match status" value="1"/>
</dbReference>
<dbReference type="PROSITE" id="PS00457">
    <property type="entry name" value="NA_SOLUT_SYMP_2"/>
    <property type="match status" value="1"/>
</dbReference>
<keyword evidence="13" id="KW-1185">Reference proteome</keyword>
<evidence type="ECO:0000256" key="10">
    <source>
        <dbReference type="SAM" id="MobiDB-lite"/>
    </source>
</evidence>
<dbReference type="AlphaFoldDB" id="S7QG29"/>
<dbReference type="eggNOG" id="KOG2349">
    <property type="taxonomic scope" value="Eukaryota"/>
</dbReference>